<evidence type="ECO:0000313" key="2">
    <source>
        <dbReference type="EMBL" id="RGR67841.1"/>
    </source>
</evidence>
<organism evidence="2 3">
    <name type="scientific">Holdemania filiformis</name>
    <dbReference type="NCBI Taxonomy" id="61171"/>
    <lineage>
        <taxon>Bacteria</taxon>
        <taxon>Bacillati</taxon>
        <taxon>Bacillota</taxon>
        <taxon>Erysipelotrichia</taxon>
        <taxon>Erysipelotrichales</taxon>
        <taxon>Erysipelotrichaceae</taxon>
        <taxon>Holdemania</taxon>
    </lineage>
</organism>
<gene>
    <name evidence="2" type="ORF">DWY25_16605</name>
</gene>
<dbReference type="AlphaFoldDB" id="A0A412FI52"/>
<accession>A0A412FI52</accession>
<evidence type="ECO:0000256" key="1">
    <source>
        <dbReference type="SAM" id="Phobius"/>
    </source>
</evidence>
<keyword evidence="1" id="KW-0812">Transmembrane</keyword>
<feature type="transmembrane region" description="Helical" evidence="1">
    <location>
        <begin position="41"/>
        <end position="60"/>
    </location>
</feature>
<keyword evidence="1" id="KW-1133">Transmembrane helix</keyword>
<dbReference type="RefSeq" id="WP_117896178.1">
    <property type="nucleotide sequence ID" value="NZ_CABJCV010000030.1"/>
</dbReference>
<name>A0A412FI52_9FIRM</name>
<dbReference type="GeneID" id="83017017"/>
<keyword evidence="3" id="KW-1185">Reference proteome</keyword>
<proteinExistence type="predicted"/>
<sequence length="181" mass="20974">MTVFQVFDSANLDRCRFYIGMTAFLVCFFFVVALVTQNSFWLILAGISVFSWLAAMAFWLRQRQKIRTFLQAHPLHEPYRCIDTTFFSEQEILSASLDKLTCCRYDEVLQAYHNDNPWEKTRPGYKGMHTVSVSTQQGAILIRVSDGQRAELLVRWINGKKAGNGTVQLEELDNWSVKTRF</sequence>
<keyword evidence="1" id="KW-0472">Membrane</keyword>
<reference evidence="2 3" key="1">
    <citation type="submission" date="2018-08" db="EMBL/GenBank/DDBJ databases">
        <title>A genome reference for cultivated species of the human gut microbiota.</title>
        <authorList>
            <person name="Zou Y."/>
            <person name="Xue W."/>
            <person name="Luo G."/>
        </authorList>
    </citation>
    <scope>NUCLEOTIDE SEQUENCE [LARGE SCALE GENOMIC DNA]</scope>
    <source>
        <strain evidence="2 3">AF24-29</strain>
    </source>
</reference>
<dbReference type="EMBL" id="QRUP01000030">
    <property type="protein sequence ID" value="RGR67841.1"/>
    <property type="molecule type" value="Genomic_DNA"/>
</dbReference>
<protein>
    <submittedName>
        <fullName evidence="2">Uncharacterized protein</fullName>
    </submittedName>
</protein>
<dbReference type="Proteomes" id="UP000284178">
    <property type="component" value="Unassembled WGS sequence"/>
</dbReference>
<comment type="caution">
    <text evidence="2">The sequence shown here is derived from an EMBL/GenBank/DDBJ whole genome shotgun (WGS) entry which is preliminary data.</text>
</comment>
<evidence type="ECO:0000313" key="3">
    <source>
        <dbReference type="Proteomes" id="UP000284178"/>
    </source>
</evidence>
<feature type="transmembrane region" description="Helical" evidence="1">
    <location>
        <begin position="17"/>
        <end position="35"/>
    </location>
</feature>